<evidence type="ECO:0000313" key="4">
    <source>
        <dbReference type="EMBL" id="QZA78774.1"/>
    </source>
</evidence>
<dbReference type="InterPro" id="IPR007897">
    <property type="entry name" value="PHB_accumulat"/>
</dbReference>
<feature type="domain" description="PHB accumulation regulatory" evidence="2">
    <location>
        <begin position="127"/>
        <end position="164"/>
    </location>
</feature>
<feature type="region of interest" description="Disordered" evidence="1">
    <location>
        <begin position="170"/>
        <end position="230"/>
    </location>
</feature>
<dbReference type="RefSeq" id="WP_221007295.1">
    <property type="nucleotide sequence ID" value="NZ_CP081150.1"/>
</dbReference>
<dbReference type="NCBIfam" id="TIGR01848">
    <property type="entry name" value="PHA_reg_PhaR"/>
    <property type="match status" value="1"/>
</dbReference>
<sequence>MSVDKRVIKKYPNRRLYDTHTSSYITLTDVKQLVLDGIDISILDAKTSEDLTRSVLLQIILEEESGGMPMFSYDVLTQIIRFYGHAMQGLMGNYLEKNMQLFAEMQGRLQDQAKSTIISDNPIFANNNLWGEFMKFQGPAIQNMMGNYLESSTSMFVDMQQQLQDRAKNLFTGFGMPGGPQRTDTDGVRPTEPPMAEASHSSSSVESSEPAASPVVKKPAVRRKPAPKSE</sequence>
<feature type="compositionally biased region" description="Basic residues" evidence="1">
    <location>
        <begin position="219"/>
        <end position="230"/>
    </location>
</feature>
<feature type="domain" description="PHB accumulation regulatory" evidence="2">
    <location>
        <begin position="71"/>
        <end position="110"/>
    </location>
</feature>
<feature type="domain" description="PHA accumulation regulator DNA-binding N-terminal" evidence="3">
    <location>
        <begin position="7"/>
        <end position="66"/>
    </location>
</feature>
<protein>
    <submittedName>
        <fullName evidence="4">Polyhydroxyalkanoate synthesis repressor PhaR</fullName>
    </submittedName>
</protein>
<keyword evidence="5" id="KW-1185">Reference proteome</keyword>
<evidence type="ECO:0000256" key="1">
    <source>
        <dbReference type="SAM" id="MobiDB-lite"/>
    </source>
</evidence>
<dbReference type="EMBL" id="CP081150">
    <property type="protein sequence ID" value="QZA78774.1"/>
    <property type="molecule type" value="Genomic_DNA"/>
</dbReference>
<dbReference type="Pfam" id="PF05233">
    <property type="entry name" value="PHB_acc"/>
    <property type="match status" value="2"/>
</dbReference>
<proteinExistence type="predicted"/>
<feature type="compositionally biased region" description="Low complexity" evidence="1">
    <location>
        <begin position="194"/>
        <end position="218"/>
    </location>
</feature>
<dbReference type="InterPro" id="IPR012909">
    <property type="entry name" value="PHA_DNA-bd_N"/>
</dbReference>
<reference evidence="4 5" key="1">
    <citation type="submission" date="2021-08" db="EMBL/GenBank/DDBJ databases">
        <title>complete genome sequencing of Deefgea sp. D25.</title>
        <authorList>
            <person name="Bae J.-W."/>
            <person name="Gim D.-H."/>
        </authorList>
    </citation>
    <scope>NUCLEOTIDE SEQUENCE [LARGE SCALE GENOMIC DNA]</scope>
    <source>
        <strain evidence="4 5">D25</strain>
    </source>
</reference>
<evidence type="ECO:0000259" key="2">
    <source>
        <dbReference type="Pfam" id="PF05233"/>
    </source>
</evidence>
<evidence type="ECO:0000259" key="3">
    <source>
        <dbReference type="Pfam" id="PF07879"/>
    </source>
</evidence>
<organism evidence="4 5">
    <name type="scientific">Deefgea tanakiae</name>
    <dbReference type="NCBI Taxonomy" id="2865840"/>
    <lineage>
        <taxon>Bacteria</taxon>
        <taxon>Pseudomonadati</taxon>
        <taxon>Pseudomonadota</taxon>
        <taxon>Betaproteobacteria</taxon>
        <taxon>Neisseriales</taxon>
        <taxon>Chitinibacteraceae</taxon>
        <taxon>Deefgea</taxon>
    </lineage>
</organism>
<accession>A0ABX8Z871</accession>
<name>A0ABX8Z871_9NEIS</name>
<dbReference type="Pfam" id="PF07879">
    <property type="entry name" value="PHB_acc_N"/>
    <property type="match status" value="1"/>
</dbReference>
<gene>
    <name evidence="4" type="primary">phaR</name>
    <name evidence="4" type="ORF">K4H28_05035</name>
</gene>
<dbReference type="Proteomes" id="UP000825679">
    <property type="component" value="Chromosome"/>
</dbReference>
<evidence type="ECO:0000313" key="5">
    <source>
        <dbReference type="Proteomes" id="UP000825679"/>
    </source>
</evidence>
<dbReference type="InterPro" id="IPR010134">
    <property type="entry name" value="PHA_reg_PhaR"/>
</dbReference>